<keyword evidence="4" id="KW-1185">Reference proteome</keyword>
<comment type="caution">
    <text evidence="2">The sequence shown here is derived from an EMBL/GenBank/DDBJ whole genome shotgun (WGS) entry which is preliminary data.</text>
</comment>
<dbReference type="RefSeq" id="WP_093985337.1">
    <property type="nucleotide sequence ID" value="NZ_BMDE01000003.1"/>
</dbReference>
<evidence type="ECO:0000313" key="4">
    <source>
        <dbReference type="Proteomes" id="UP000655550"/>
    </source>
</evidence>
<evidence type="ECO:0000313" key="3">
    <source>
        <dbReference type="Proteomes" id="UP000242861"/>
    </source>
</evidence>
<reference evidence="3" key="3">
    <citation type="submission" date="2017-12" db="EMBL/GenBank/DDBJ databases">
        <authorList>
            <person name="Yu X.-Y."/>
        </authorList>
    </citation>
    <scope>NUCLEOTIDE SEQUENCE [LARGE SCALE GENOMIC DNA]</scope>
    <source>
        <strain evidence="3">ZYSR67-Z</strain>
    </source>
</reference>
<dbReference type="Proteomes" id="UP000242861">
    <property type="component" value="Unassembled WGS sequence"/>
</dbReference>
<evidence type="ECO:0000313" key="1">
    <source>
        <dbReference type="EMBL" id="GGH90970.1"/>
    </source>
</evidence>
<proteinExistence type="predicted"/>
<reference evidence="4" key="4">
    <citation type="journal article" date="2019" name="Int. J. Syst. Evol. Microbiol.">
        <title>The Global Catalogue of Microorganisms (GCM) 10K type strain sequencing project: providing services to taxonomists for standard genome sequencing and annotation.</title>
        <authorList>
            <consortium name="The Broad Institute Genomics Platform"/>
            <consortium name="The Broad Institute Genome Sequencing Center for Infectious Disease"/>
            <person name="Wu L."/>
            <person name="Ma J."/>
        </authorList>
    </citation>
    <scope>NUCLEOTIDE SEQUENCE [LARGE SCALE GENOMIC DNA]</scope>
    <source>
        <strain evidence="4">CCM 8778</strain>
    </source>
</reference>
<reference evidence="2" key="2">
    <citation type="submission" date="2017-12" db="EMBL/GenBank/DDBJ databases">
        <authorList>
            <person name="Hurst M.R.H."/>
        </authorList>
    </citation>
    <scope>NUCLEOTIDE SEQUENCE [LARGE SCALE GENOMIC DNA]</scope>
    <source>
        <strain evidence="2">ZYSR67-Z</strain>
    </source>
</reference>
<accession>A0A2I0CUF9</accession>
<evidence type="ECO:0000313" key="2">
    <source>
        <dbReference type="EMBL" id="PKF73173.1"/>
    </source>
</evidence>
<organism evidence="2 3">
    <name type="scientific">Pseudomonas fluvialis</name>
    <dbReference type="NCBI Taxonomy" id="1793966"/>
    <lineage>
        <taxon>Bacteria</taxon>
        <taxon>Pseudomonadati</taxon>
        <taxon>Pseudomonadota</taxon>
        <taxon>Gammaproteobacteria</taxon>
        <taxon>Pseudomonadales</taxon>
        <taxon>Pseudomonadaceae</taxon>
        <taxon>Pseudomonas</taxon>
    </lineage>
</organism>
<gene>
    <name evidence="2" type="ORF">CW360_01550</name>
    <name evidence="1" type="ORF">GCM10007363_09730</name>
</gene>
<reference evidence="1" key="1">
    <citation type="journal article" date="2014" name="Int. J. Syst. Evol. Microbiol.">
        <title>Complete genome of a new Firmicutes species belonging to the dominant human colonic microbiota ('Ruminococcus bicirculans') reveals two chromosomes and a selective capacity to utilize plant glucans.</title>
        <authorList>
            <consortium name="NISC Comparative Sequencing Program"/>
            <person name="Wegmann U."/>
            <person name="Louis P."/>
            <person name="Goesmann A."/>
            <person name="Henrissat B."/>
            <person name="Duncan S.H."/>
            <person name="Flint H.J."/>
        </authorList>
    </citation>
    <scope>NUCLEOTIDE SEQUENCE</scope>
    <source>
        <strain evidence="1">CCM 8778</strain>
    </source>
</reference>
<dbReference type="EMBL" id="PIYS01000002">
    <property type="protein sequence ID" value="PKF73173.1"/>
    <property type="molecule type" value="Genomic_DNA"/>
</dbReference>
<dbReference type="EMBL" id="BMDE01000003">
    <property type="protein sequence ID" value="GGH90970.1"/>
    <property type="molecule type" value="Genomic_DNA"/>
</dbReference>
<dbReference type="Proteomes" id="UP000655550">
    <property type="component" value="Unassembled WGS sequence"/>
</dbReference>
<name>A0A2I0CUF9_9PSED</name>
<protein>
    <submittedName>
        <fullName evidence="2">Uncharacterized protein</fullName>
    </submittedName>
</protein>
<dbReference type="AlphaFoldDB" id="A0A2I0CUF9"/>
<reference evidence="1" key="5">
    <citation type="submission" date="2024-05" db="EMBL/GenBank/DDBJ databases">
        <authorList>
            <person name="Sun Q."/>
            <person name="Sedlacek I."/>
        </authorList>
    </citation>
    <scope>NUCLEOTIDE SEQUENCE</scope>
    <source>
        <strain evidence="1">CCM 8778</strain>
    </source>
</reference>
<sequence length="67" mass="7870">MPKLTLEVDLDLYRLLLQAARENHSELEDECIRRLEGGLRRSRFLHSLLSELQQEQQAQPLVQKKAD</sequence>